<dbReference type="PANTHER" id="PTHR43833">
    <property type="entry name" value="POTASSIUM CHANNEL PROTEIN 2-RELATED-RELATED"/>
    <property type="match status" value="1"/>
</dbReference>
<keyword evidence="2" id="KW-0812">Transmembrane</keyword>
<keyword evidence="4" id="KW-0406">Ion transport</keyword>
<dbReference type="SUPFAM" id="SSF81324">
    <property type="entry name" value="Voltage-gated potassium channels"/>
    <property type="match status" value="1"/>
</dbReference>
<dbReference type="InterPro" id="IPR003148">
    <property type="entry name" value="RCK_N"/>
</dbReference>
<dbReference type="Gene3D" id="1.10.287.70">
    <property type="match status" value="1"/>
</dbReference>
<evidence type="ECO:0000256" key="2">
    <source>
        <dbReference type="SAM" id="Phobius"/>
    </source>
</evidence>
<feature type="transmembrane region" description="Helical" evidence="2">
    <location>
        <begin position="27"/>
        <end position="47"/>
    </location>
</feature>
<dbReference type="GO" id="GO:0034220">
    <property type="term" value="P:monoatomic ion transmembrane transport"/>
    <property type="evidence" value="ECO:0007669"/>
    <property type="project" value="UniProtKB-KW"/>
</dbReference>
<feature type="domain" description="RCK N-terminal" evidence="3">
    <location>
        <begin position="133"/>
        <end position="253"/>
    </location>
</feature>
<protein>
    <submittedName>
        <fullName evidence="4">Potassium channel family protein</fullName>
    </submittedName>
</protein>
<organism evidence="4 5">
    <name type="scientific">Parasphingopyxis marina</name>
    <dbReference type="NCBI Taxonomy" id="2761622"/>
    <lineage>
        <taxon>Bacteria</taxon>
        <taxon>Pseudomonadati</taxon>
        <taxon>Pseudomonadota</taxon>
        <taxon>Alphaproteobacteria</taxon>
        <taxon>Sphingomonadales</taxon>
        <taxon>Sphingomonadaceae</taxon>
        <taxon>Parasphingopyxis</taxon>
    </lineage>
</organism>
<accession>A0A842HZ03</accession>
<evidence type="ECO:0000313" key="4">
    <source>
        <dbReference type="EMBL" id="MBC2778162.1"/>
    </source>
</evidence>
<comment type="caution">
    <text evidence="4">The sequence shown here is derived from an EMBL/GenBank/DDBJ whole genome shotgun (WGS) entry which is preliminary data.</text>
</comment>
<comment type="subcellular location">
    <subcellularLocation>
        <location evidence="1">Cell membrane</location>
        <topology evidence="1">Multi-pass membrane protein</topology>
    </subcellularLocation>
</comment>
<proteinExistence type="predicted"/>
<keyword evidence="4" id="KW-0813">Transport</keyword>
<reference evidence="4 5" key="1">
    <citation type="submission" date="2020-08" db="EMBL/GenBank/DDBJ databases">
        <title>Draft genome sequence of Parasphingopyxis sp. GrpM-11.</title>
        <authorList>
            <person name="Oh J."/>
            <person name="Roh D.-H."/>
        </authorList>
    </citation>
    <scope>NUCLEOTIDE SEQUENCE [LARGE SCALE GENOMIC DNA]</scope>
    <source>
        <strain evidence="4 5">GrpM-11</strain>
    </source>
</reference>
<dbReference type="Pfam" id="PF07885">
    <property type="entry name" value="Ion_trans_2"/>
    <property type="match status" value="1"/>
</dbReference>
<dbReference type="GO" id="GO:0005886">
    <property type="term" value="C:plasma membrane"/>
    <property type="evidence" value="ECO:0007669"/>
    <property type="project" value="UniProtKB-SubCell"/>
</dbReference>
<evidence type="ECO:0000259" key="3">
    <source>
        <dbReference type="PROSITE" id="PS51201"/>
    </source>
</evidence>
<feature type="transmembrane region" description="Helical" evidence="2">
    <location>
        <begin position="93"/>
        <end position="115"/>
    </location>
</feature>
<keyword evidence="2" id="KW-0472">Membrane</keyword>
<gene>
    <name evidence="4" type="ORF">H6P80_11095</name>
</gene>
<dbReference type="PANTHER" id="PTHR43833:SF9">
    <property type="entry name" value="POTASSIUM CHANNEL PROTEIN YUGO-RELATED"/>
    <property type="match status" value="1"/>
</dbReference>
<evidence type="ECO:0000256" key="1">
    <source>
        <dbReference type="ARBA" id="ARBA00004651"/>
    </source>
</evidence>
<evidence type="ECO:0000313" key="5">
    <source>
        <dbReference type="Proteomes" id="UP000564378"/>
    </source>
</evidence>
<dbReference type="AlphaFoldDB" id="A0A842HZ03"/>
<dbReference type="SUPFAM" id="SSF51735">
    <property type="entry name" value="NAD(P)-binding Rossmann-fold domains"/>
    <property type="match status" value="1"/>
</dbReference>
<keyword evidence="4" id="KW-0407">Ion channel</keyword>
<dbReference type="Proteomes" id="UP000564378">
    <property type="component" value="Unassembled WGS sequence"/>
</dbReference>
<name>A0A842HZ03_9SPHN</name>
<dbReference type="Pfam" id="PF02254">
    <property type="entry name" value="TrkA_N"/>
    <property type="match status" value="1"/>
</dbReference>
<dbReference type="InterPro" id="IPR013099">
    <property type="entry name" value="K_chnl_dom"/>
</dbReference>
<dbReference type="InterPro" id="IPR036291">
    <property type="entry name" value="NAD(P)-bd_dom_sf"/>
</dbReference>
<dbReference type="InterPro" id="IPR050721">
    <property type="entry name" value="Trk_Ktr_HKT_K-transport"/>
</dbReference>
<dbReference type="GO" id="GO:0006813">
    <property type="term" value="P:potassium ion transport"/>
    <property type="evidence" value="ECO:0007669"/>
    <property type="project" value="InterPro"/>
</dbReference>
<dbReference type="EMBL" id="JACJVJ010000002">
    <property type="protein sequence ID" value="MBC2778162.1"/>
    <property type="molecule type" value="Genomic_DNA"/>
</dbReference>
<dbReference type="PROSITE" id="PS51201">
    <property type="entry name" value="RCK_N"/>
    <property type="match status" value="1"/>
</dbReference>
<dbReference type="Gene3D" id="3.40.50.720">
    <property type="entry name" value="NAD(P)-binding Rossmann-like Domain"/>
    <property type="match status" value="1"/>
</dbReference>
<keyword evidence="2" id="KW-1133">Transmembrane helix</keyword>
<sequence length="345" mass="38167">MFDRRQPQQETTGEIRRKSGLSRWMSLVLRAAVVFFLVGIAIGVHWFDRAGYVDHSDGNISFPDVLYFTMVTITTVGYGDIVPVSDRARLFEAVLVTPIRLFIWLIFLGTAYDFLLQKSWSRWRMSIIQKNLHNHIVVAGFGISGSEAVDELLERGIDPTEIVVIDGDHGRLEAAERRGCNVMEGDASRDKTLRQVRVERARAMIVSAGRDDTSILVVLTARALAPKLAISVLVRASDNERLARQAGATNVINPVSFAGLLLAGSCHGPHISDYMADLASATGRVALRERMATHMEEGLPLGAIQTGLGVRIYRNGKPFGFWEEEAKQILEGDLIVEIVGKPEEI</sequence>
<keyword evidence="5" id="KW-1185">Reference proteome</keyword>